<dbReference type="GO" id="GO:0046872">
    <property type="term" value="F:metal ion binding"/>
    <property type="evidence" value="ECO:0007669"/>
    <property type="project" value="UniProtKB-KW"/>
</dbReference>
<proteinExistence type="predicted"/>
<sequence>MTTATPAKRRLALFDLDHTLIAGDSDFEWPRFLIKRGILDAAQYDERNSYFYRQYQNGTLDMHEYLAFILAPLTRFSRHQLDELHADYLENHIKPLIPNRARERLAAHRAEGDQIVIITATNRFITGPIARELGVEHLIAIELEQDGDGNYTGRPTGVLSFKEGKITRIEQWLAERGESWDSYAESFFYSDSHNDLPLMKLVDNPVAVDADDKLRAYAEEHGWPVISLRD</sequence>
<dbReference type="GO" id="GO:0016787">
    <property type="term" value="F:hydrolase activity"/>
    <property type="evidence" value="ECO:0007669"/>
    <property type="project" value="UniProtKB-KW"/>
</dbReference>
<gene>
    <name evidence="4" type="ORF">BKX93_08930</name>
</gene>
<dbReference type="PANTHER" id="PTHR43344">
    <property type="entry name" value="PHOSPHOSERINE PHOSPHATASE"/>
    <property type="match status" value="1"/>
</dbReference>
<name>A0A1D9LFR2_9NEIS</name>
<organism evidence="4 5">
    <name type="scientific">Chromobacterium vaccinii</name>
    <dbReference type="NCBI Taxonomy" id="1108595"/>
    <lineage>
        <taxon>Bacteria</taxon>
        <taxon>Pseudomonadati</taxon>
        <taxon>Pseudomonadota</taxon>
        <taxon>Betaproteobacteria</taxon>
        <taxon>Neisseriales</taxon>
        <taxon>Chromobacteriaceae</taxon>
        <taxon>Chromobacterium</taxon>
    </lineage>
</organism>
<dbReference type="STRING" id="1108595.BKX93_08930"/>
<reference evidence="4 5" key="1">
    <citation type="submission" date="2016-10" db="EMBL/GenBank/DDBJ databases">
        <title>Chromobacterium muskegensis sp. nov., an insecticidal bacterium isolated from Sphagnum bogs.</title>
        <authorList>
            <person name="Sparks M.E."/>
            <person name="Blackburn M.B."/>
            <person name="Gundersen-Rindal D.E."/>
            <person name="Mitchell A."/>
            <person name="Farrar R."/>
            <person name="Kuhar D."/>
        </authorList>
    </citation>
    <scope>NUCLEOTIDE SEQUENCE [LARGE SCALE GENOMIC DNA]</scope>
    <source>
        <strain evidence="4 5">21-1</strain>
    </source>
</reference>
<dbReference type="InterPro" id="IPR050582">
    <property type="entry name" value="HAD-like_SerB"/>
</dbReference>
<evidence type="ECO:0000256" key="2">
    <source>
        <dbReference type="ARBA" id="ARBA00022801"/>
    </source>
</evidence>
<evidence type="ECO:0000313" key="4">
    <source>
        <dbReference type="EMBL" id="AOZ50101.1"/>
    </source>
</evidence>
<evidence type="ECO:0000313" key="5">
    <source>
        <dbReference type="Proteomes" id="UP000178776"/>
    </source>
</evidence>
<evidence type="ECO:0000256" key="3">
    <source>
        <dbReference type="ARBA" id="ARBA00022842"/>
    </source>
</evidence>
<accession>A0A1D9LFR2</accession>
<keyword evidence="1" id="KW-0479">Metal-binding</keyword>
<dbReference type="InterPro" id="IPR006385">
    <property type="entry name" value="HAD_hydro_SerB1"/>
</dbReference>
<dbReference type="GeneID" id="68841336"/>
<dbReference type="Gene3D" id="1.20.1440.100">
    <property type="entry name" value="SG protein - dephosphorylation function"/>
    <property type="match status" value="1"/>
</dbReference>
<keyword evidence="3" id="KW-0460">Magnesium</keyword>
<dbReference type="InterPro" id="IPR023214">
    <property type="entry name" value="HAD_sf"/>
</dbReference>
<protein>
    <submittedName>
        <fullName evidence="4">Phosphoserine phosphatase</fullName>
    </submittedName>
</protein>
<dbReference type="AlphaFoldDB" id="A0A1D9LFR2"/>
<evidence type="ECO:0000256" key="1">
    <source>
        <dbReference type="ARBA" id="ARBA00022723"/>
    </source>
</evidence>
<dbReference type="NCBIfam" id="TIGR01488">
    <property type="entry name" value="HAD-SF-IB"/>
    <property type="match status" value="1"/>
</dbReference>
<dbReference type="InterPro" id="IPR036412">
    <property type="entry name" value="HAD-like_sf"/>
</dbReference>
<dbReference type="SUPFAM" id="SSF56784">
    <property type="entry name" value="HAD-like"/>
    <property type="match status" value="1"/>
</dbReference>
<dbReference type="RefSeq" id="WP_046157356.1">
    <property type="nucleotide sequence ID" value="NZ_CP017707.1"/>
</dbReference>
<keyword evidence="2" id="KW-0378">Hydrolase</keyword>
<dbReference type="NCBIfam" id="TIGR01490">
    <property type="entry name" value="HAD-SF-IB-hyp1"/>
    <property type="match status" value="1"/>
</dbReference>
<dbReference type="PANTHER" id="PTHR43344:SF13">
    <property type="entry name" value="PHOSPHATASE RV3661-RELATED"/>
    <property type="match status" value="1"/>
</dbReference>
<dbReference type="Gene3D" id="3.40.50.1000">
    <property type="entry name" value="HAD superfamily/HAD-like"/>
    <property type="match status" value="1"/>
</dbReference>
<dbReference type="KEGG" id="cvc:BKX93_08930"/>
<dbReference type="EMBL" id="CP017707">
    <property type="protein sequence ID" value="AOZ50101.1"/>
    <property type="molecule type" value="Genomic_DNA"/>
</dbReference>
<dbReference type="Proteomes" id="UP000178776">
    <property type="component" value="Chromosome"/>
</dbReference>
<dbReference type="Pfam" id="PF12710">
    <property type="entry name" value="HAD"/>
    <property type="match status" value="1"/>
</dbReference>
<dbReference type="CDD" id="cd02612">
    <property type="entry name" value="HAD_PGPPase"/>
    <property type="match status" value="1"/>
</dbReference>